<protein>
    <submittedName>
        <fullName evidence="3">Uncharacterized protein</fullName>
    </submittedName>
</protein>
<evidence type="ECO:0000256" key="2">
    <source>
        <dbReference type="SAM" id="Phobius"/>
    </source>
</evidence>
<reference evidence="3 4" key="1">
    <citation type="journal article" date="2016" name="Genome Biol. Evol.">
        <title>Divergent and convergent evolution of fungal pathogenicity.</title>
        <authorList>
            <person name="Shang Y."/>
            <person name="Xiao G."/>
            <person name="Zheng P."/>
            <person name="Cen K."/>
            <person name="Zhan S."/>
            <person name="Wang C."/>
        </authorList>
    </citation>
    <scope>NUCLEOTIDE SEQUENCE [LARGE SCALE GENOMIC DNA]</scope>
    <source>
        <strain evidence="3 4">RCEF 2490</strain>
    </source>
</reference>
<dbReference type="OrthoDB" id="3501153at2759"/>
<comment type="caution">
    <text evidence="3">The sequence shown here is derived from an EMBL/GenBank/DDBJ whole genome shotgun (WGS) entry which is preliminary data.</text>
</comment>
<sequence>MTSKANYVPIESPGEPASSRSSIDVGVAEVCLHDSKTAPLLHEDVGLQCQQDNVKQNVRFRRALHIISSVLCVVAALAAYDFYRTFEASQSLNDASFLSPCGNDPNTARFKGCLFDPVSIAWLPHECHDFDLTREFMALEKWQFWTQPSAGHSISLANVMQGRHSSLFVQKTFLQNSCNFAWRKSHRALMNRTAVDGYTVDWHGLLECEALFKKSGGDEDRLHEVKVRYPSCTLPA</sequence>
<keyword evidence="2" id="KW-1133">Transmembrane helix</keyword>
<evidence type="ECO:0000313" key="4">
    <source>
        <dbReference type="Proteomes" id="UP000078544"/>
    </source>
</evidence>
<feature type="transmembrane region" description="Helical" evidence="2">
    <location>
        <begin position="63"/>
        <end position="83"/>
    </location>
</feature>
<dbReference type="InterPro" id="IPR053008">
    <property type="entry name" value="Phomopsin_biosynth_assoc"/>
</dbReference>
<dbReference type="STRING" id="1081109.A0A167YTL0"/>
<evidence type="ECO:0000313" key="3">
    <source>
        <dbReference type="EMBL" id="KZZ91745.1"/>
    </source>
</evidence>
<organism evidence="3 4">
    <name type="scientific">Moelleriella libera RCEF 2490</name>
    <dbReference type="NCBI Taxonomy" id="1081109"/>
    <lineage>
        <taxon>Eukaryota</taxon>
        <taxon>Fungi</taxon>
        <taxon>Dikarya</taxon>
        <taxon>Ascomycota</taxon>
        <taxon>Pezizomycotina</taxon>
        <taxon>Sordariomycetes</taxon>
        <taxon>Hypocreomycetidae</taxon>
        <taxon>Hypocreales</taxon>
        <taxon>Clavicipitaceae</taxon>
        <taxon>Moelleriella</taxon>
    </lineage>
</organism>
<proteinExistence type="predicted"/>
<keyword evidence="4" id="KW-1185">Reference proteome</keyword>
<name>A0A167YTL0_9HYPO</name>
<keyword evidence="2" id="KW-0472">Membrane</keyword>
<gene>
    <name evidence="3" type="ORF">AAL_06499</name>
</gene>
<keyword evidence="2" id="KW-0812">Transmembrane</keyword>
<dbReference type="AlphaFoldDB" id="A0A167YTL0"/>
<feature type="region of interest" description="Disordered" evidence="1">
    <location>
        <begin position="1"/>
        <end position="21"/>
    </location>
</feature>
<accession>A0A167YTL0</accession>
<dbReference type="PANTHER" id="PTHR35896">
    <property type="entry name" value="IG-LIKE DOMAIN-CONTAINING PROTEIN"/>
    <property type="match status" value="1"/>
</dbReference>
<dbReference type="EMBL" id="AZGY01000017">
    <property type="protein sequence ID" value="KZZ91745.1"/>
    <property type="molecule type" value="Genomic_DNA"/>
</dbReference>
<dbReference type="PANTHER" id="PTHR35896:SF3">
    <property type="entry name" value="MAJOR FACILITATOR SUPERFAMILY TRANSPORTER"/>
    <property type="match status" value="1"/>
</dbReference>
<evidence type="ECO:0000256" key="1">
    <source>
        <dbReference type="SAM" id="MobiDB-lite"/>
    </source>
</evidence>
<dbReference type="Proteomes" id="UP000078544">
    <property type="component" value="Unassembled WGS sequence"/>
</dbReference>